<evidence type="ECO:0000313" key="3">
    <source>
        <dbReference type="Proteomes" id="UP000652761"/>
    </source>
</evidence>
<accession>A0A843XLV0</accession>
<keyword evidence="1" id="KW-0812">Transmembrane</keyword>
<dbReference type="EMBL" id="NMUH01009698">
    <property type="protein sequence ID" value="MQM20306.1"/>
    <property type="molecule type" value="Genomic_DNA"/>
</dbReference>
<comment type="caution">
    <text evidence="2">The sequence shown here is derived from an EMBL/GenBank/DDBJ whole genome shotgun (WGS) entry which is preliminary data.</text>
</comment>
<dbReference type="Proteomes" id="UP000652761">
    <property type="component" value="Unassembled WGS sequence"/>
</dbReference>
<keyword evidence="1" id="KW-0472">Membrane</keyword>
<evidence type="ECO:0000256" key="1">
    <source>
        <dbReference type="SAM" id="Phobius"/>
    </source>
</evidence>
<organism evidence="2 3">
    <name type="scientific">Colocasia esculenta</name>
    <name type="common">Wild taro</name>
    <name type="synonym">Arum esculentum</name>
    <dbReference type="NCBI Taxonomy" id="4460"/>
    <lineage>
        <taxon>Eukaryota</taxon>
        <taxon>Viridiplantae</taxon>
        <taxon>Streptophyta</taxon>
        <taxon>Embryophyta</taxon>
        <taxon>Tracheophyta</taxon>
        <taxon>Spermatophyta</taxon>
        <taxon>Magnoliopsida</taxon>
        <taxon>Liliopsida</taxon>
        <taxon>Araceae</taxon>
        <taxon>Aroideae</taxon>
        <taxon>Colocasieae</taxon>
        <taxon>Colocasia</taxon>
    </lineage>
</organism>
<keyword evidence="1" id="KW-1133">Transmembrane helix</keyword>
<gene>
    <name evidence="2" type="ORF">Taro_053323</name>
</gene>
<dbReference type="AlphaFoldDB" id="A0A843XLV0"/>
<feature type="transmembrane region" description="Helical" evidence="1">
    <location>
        <begin position="65"/>
        <end position="93"/>
    </location>
</feature>
<protein>
    <submittedName>
        <fullName evidence="2">Uncharacterized protein</fullName>
    </submittedName>
</protein>
<name>A0A843XLV0_COLES</name>
<keyword evidence="3" id="KW-1185">Reference proteome</keyword>
<proteinExistence type="predicted"/>
<evidence type="ECO:0000313" key="2">
    <source>
        <dbReference type="EMBL" id="MQM20306.1"/>
    </source>
</evidence>
<reference evidence="2" key="1">
    <citation type="submission" date="2017-07" db="EMBL/GenBank/DDBJ databases">
        <title>Taro Niue Genome Assembly and Annotation.</title>
        <authorList>
            <person name="Atibalentja N."/>
            <person name="Keating K."/>
            <person name="Fields C.J."/>
        </authorList>
    </citation>
    <scope>NUCLEOTIDE SEQUENCE</scope>
    <source>
        <strain evidence="2">Niue_2</strain>
        <tissue evidence="2">Leaf</tissue>
    </source>
</reference>
<sequence length="238" mass="27024">MVAPVCVASRPRGVSGVRGGSVCRPSTLWRRAASLQDSCACCKWVAAVVVSRVWRVWSLGVFMPWWRVLLAAVFSLMVHVVWSFGLCILVKVLPRIALCRFWRRFFPGVLRVRFGPPLCCPCGSKCAVWLGCVLVRFSQDGSWRFWWRFSPMLPCMSCHCFQLDCPCYSLLGRCRSRCGAFDHVSGRCAGQVALLFVFEFLGCVGRTSSEVAVLMVRRRSRLVVAWSRREMQKKGEKR</sequence>